<dbReference type="Proteomes" id="UP000028875">
    <property type="component" value="Unassembled WGS sequence"/>
</dbReference>
<feature type="transmembrane region" description="Helical" evidence="1">
    <location>
        <begin position="354"/>
        <end position="377"/>
    </location>
</feature>
<dbReference type="PANTHER" id="PTHR36178">
    <property type="entry name" value="SLR0625 PROTEIN"/>
    <property type="match status" value="1"/>
</dbReference>
<comment type="caution">
    <text evidence="2">The sequence shown here is derived from an EMBL/GenBank/DDBJ whole genome shotgun (WGS) entry which is preliminary data.</text>
</comment>
<feature type="transmembrane region" description="Helical" evidence="1">
    <location>
        <begin position="330"/>
        <end position="348"/>
    </location>
</feature>
<keyword evidence="1" id="KW-1133">Transmembrane helix</keyword>
<feature type="transmembrane region" description="Helical" evidence="1">
    <location>
        <begin position="290"/>
        <end position="309"/>
    </location>
</feature>
<dbReference type="STRING" id="1462526.BN990_00819"/>
<feature type="transmembrane region" description="Helical" evidence="1">
    <location>
        <begin position="430"/>
        <end position="458"/>
    </location>
</feature>
<dbReference type="GO" id="GO:0015501">
    <property type="term" value="F:glutamate:sodium symporter activity"/>
    <property type="evidence" value="ECO:0007669"/>
    <property type="project" value="InterPro"/>
</dbReference>
<keyword evidence="1" id="KW-0472">Membrane</keyword>
<feature type="transmembrane region" description="Helical" evidence="1">
    <location>
        <begin position="265"/>
        <end position="284"/>
    </location>
</feature>
<evidence type="ECO:0000256" key="1">
    <source>
        <dbReference type="SAM" id="Phobius"/>
    </source>
</evidence>
<feature type="transmembrane region" description="Helical" evidence="1">
    <location>
        <begin position="129"/>
        <end position="155"/>
    </location>
</feature>
<keyword evidence="1" id="KW-0812">Transmembrane</keyword>
<protein>
    <submittedName>
        <fullName evidence="2">Sodium/glutamate symporter</fullName>
    </submittedName>
</protein>
<dbReference type="GO" id="GO:0015813">
    <property type="term" value="P:L-glutamate transmembrane transport"/>
    <property type="evidence" value="ECO:0007669"/>
    <property type="project" value="InterPro"/>
</dbReference>
<reference evidence="3" key="2">
    <citation type="submission" date="2014-05" db="EMBL/GenBank/DDBJ databases">
        <title>Draft genome sequence of Virgibacillus massiliensis Vm-5.</title>
        <authorList>
            <person name="Khelaifia S."/>
            <person name="Croce O."/>
            <person name="Lagier J.C."/>
            <person name="Raoult D."/>
        </authorList>
    </citation>
    <scope>NUCLEOTIDE SEQUENCE [LARGE SCALE GENOMIC DNA]</scope>
    <source>
        <strain evidence="3">Vm-5</strain>
    </source>
</reference>
<dbReference type="Pfam" id="PF03616">
    <property type="entry name" value="Glt_symporter"/>
    <property type="match status" value="1"/>
</dbReference>
<dbReference type="PANTHER" id="PTHR36178:SF1">
    <property type="entry name" value="SODIUM_GLUTAMATE SYMPORTER"/>
    <property type="match status" value="1"/>
</dbReference>
<gene>
    <name evidence="2" type="ORF">BN990_00819</name>
</gene>
<feature type="transmembrane region" description="Helical" evidence="1">
    <location>
        <begin position="192"/>
        <end position="215"/>
    </location>
</feature>
<accession>A0A024Q7P6</accession>
<feature type="transmembrane region" description="Helical" evidence="1">
    <location>
        <begin position="88"/>
        <end position="108"/>
    </location>
</feature>
<dbReference type="eggNOG" id="COG0786">
    <property type="taxonomic scope" value="Bacteria"/>
</dbReference>
<proteinExistence type="predicted"/>
<feature type="transmembrane region" description="Helical" evidence="1">
    <location>
        <begin position="61"/>
        <end position="82"/>
    </location>
</feature>
<dbReference type="AlphaFoldDB" id="A0A024Q7P6"/>
<dbReference type="GO" id="GO:0016020">
    <property type="term" value="C:membrane"/>
    <property type="evidence" value="ECO:0007669"/>
    <property type="project" value="InterPro"/>
</dbReference>
<reference evidence="2 3" key="1">
    <citation type="submission" date="2014-03" db="EMBL/GenBank/DDBJ databases">
        <authorList>
            <person name="Urmite Genomes U."/>
        </authorList>
    </citation>
    <scope>NUCLEOTIDE SEQUENCE [LARGE SCALE GENOMIC DNA]</scope>
    <source>
        <strain evidence="2 3">Vm-5</strain>
    </source>
</reference>
<dbReference type="InterPro" id="IPR004445">
    <property type="entry name" value="GltS"/>
</dbReference>
<feature type="transmembrane region" description="Helical" evidence="1">
    <location>
        <begin position="389"/>
        <end position="410"/>
    </location>
</feature>
<dbReference type="EMBL" id="CCDP010000001">
    <property type="protein sequence ID" value="CDQ38548.1"/>
    <property type="molecule type" value="Genomic_DNA"/>
</dbReference>
<evidence type="ECO:0000313" key="3">
    <source>
        <dbReference type="Proteomes" id="UP000028875"/>
    </source>
</evidence>
<organism evidence="2 3">
    <name type="scientific">Virgibacillus massiliensis</name>
    <dbReference type="NCBI Taxonomy" id="1462526"/>
    <lineage>
        <taxon>Bacteria</taxon>
        <taxon>Bacillati</taxon>
        <taxon>Bacillota</taxon>
        <taxon>Bacilli</taxon>
        <taxon>Bacillales</taxon>
        <taxon>Bacillaceae</taxon>
        <taxon>Virgibacillus</taxon>
    </lineage>
</organism>
<keyword evidence="3" id="KW-1185">Reference proteome</keyword>
<name>A0A024Q7P6_9BACI</name>
<sequence>MIIYRTDPIYRMGTIIRQLKFLFLEMEGIFISFMIAFGLASIMLCLGIIIRTKVTFIRKMLVPASVVAGLLGLILMNTGLITSTDSEMYVSMVNFLFTITFISIALTSSPKSKTSGSIGKSIAKGSLGLGFHWNLLYALTPAVGALVILGIGGFFGMDTVYGLLIPFAFAQGPGQAATFGTIMEQQYGIVDAATVGITFAAIGFLFCFLVGVPLAKLGIKRGLAKNLAKSGIDGYVERGYYVKEEKRESLGNETMYSGNMDTMTFHFAIIGLCFMLALGMAQVVSFIPGVGATFSGMLFIYGMLAGYLVKFIMKKLSIEHMLDNTFQSKITGWSTDYLVVTSFMAVPFSVIGVWMVPIIIEAIVITILTIVICVYFGQRIGGENDFERTVGLYGTTTGTVPSGIALVRIIDPSLRTSTAVELGLMNVPMIASYGTVVTILAIASGTLSLTIGILLLLAPIPIYLIILKVFNVWGRKTYNFKPKNVENVEELKSVVSK</sequence>
<feature type="transmembrane region" description="Helical" evidence="1">
    <location>
        <begin position="29"/>
        <end position="49"/>
    </location>
</feature>
<evidence type="ECO:0000313" key="2">
    <source>
        <dbReference type="EMBL" id="CDQ38548.1"/>
    </source>
</evidence>